<proteinExistence type="predicted"/>
<feature type="non-terminal residue" evidence="1">
    <location>
        <position position="1"/>
    </location>
</feature>
<dbReference type="Proteomes" id="UP000886047">
    <property type="component" value="Unassembled WGS sequence"/>
</dbReference>
<reference evidence="1" key="1">
    <citation type="journal article" date="2020" name="mSystems">
        <title>Genome- and Community-Level Interaction Insights into Carbon Utilization and Element Cycling Functions of Hydrothermarchaeota in Hydrothermal Sediment.</title>
        <authorList>
            <person name="Zhou Z."/>
            <person name="Liu Y."/>
            <person name="Xu W."/>
            <person name="Pan J."/>
            <person name="Luo Z.H."/>
            <person name="Li M."/>
        </authorList>
    </citation>
    <scope>NUCLEOTIDE SEQUENCE [LARGE SCALE GENOMIC DNA]</scope>
    <source>
        <strain evidence="1">SpSt-1217</strain>
    </source>
</reference>
<dbReference type="Pfam" id="PF11751">
    <property type="entry name" value="PorP_SprF"/>
    <property type="match status" value="1"/>
</dbReference>
<organism evidence="1">
    <name type="scientific">Mariniphaga anaerophila</name>
    <dbReference type="NCBI Taxonomy" id="1484053"/>
    <lineage>
        <taxon>Bacteria</taxon>
        <taxon>Pseudomonadati</taxon>
        <taxon>Bacteroidota</taxon>
        <taxon>Bacteroidia</taxon>
        <taxon>Marinilabiliales</taxon>
        <taxon>Prolixibacteraceae</taxon>
        <taxon>Mariniphaga</taxon>
    </lineage>
</organism>
<accession>A0A831LWN3</accession>
<evidence type="ECO:0000313" key="1">
    <source>
        <dbReference type="EMBL" id="HDR51206.1"/>
    </source>
</evidence>
<gene>
    <name evidence="1" type="ORF">ENN90_06230</name>
</gene>
<comment type="caution">
    <text evidence="1">The sequence shown here is derived from an EMBL/GenBank/DDBJ whole genome shotgun (WGS) entry which is preliminary data.</text>
</comment>
<name>A0A831LWN3_9BACT</name>
<sequence length="95" mass="10840">TYVINEDIKIKGHSMVKIVKNAPVAFDITAMGGLKDRFWFGAMMRWGDAWGLLAQVYATDDILIGYSYDLSFSELNSYNNGTHEIMVSYNLNFFK</sequence>
<dbReference type="EMBL" id="DSDK01000341">
    <property type="protein sequence ID" value="HDR51206.1"/>
    <property type="molecule type" value="Genomic_DNA"/>
</dbReference>
<protein>
    <submittedName>
        <fullName evidence="1">Type IX secretion system membrane protein PorP/SprF</fullName>
    </submittedName>
</protein>
<dbReference type="AlphaFoldDB" id="A0A831LWN3"/>
<dbReference type="InterPro" id="IPR019861">
    <property type="entry name" value="PorP/SprF_Bacteroidetes"/>
</dbReference>